<proteinExistence type="predicted"/>
<dbReference type="AlphaFoldDB" id="A0A0L8GYQ5"/>
<protein>
    <submittedName>
        <fullName evidence="1">Uncharacterized protein</fullName>
    </submittedName>
</protein>
<name>A0A0L8GYQ5_OCTBM</name>
<gene>
    <name evidence="1" type="ORF">OCBIM_22025861mg</name>
</gene>
<evidence type="ECO:0000313" key="1">
    <source>
        <dbReference type="EMBL" id="KOF81984.1"/>
    </source>
</evidence>
<reference evidence="1" key="1">
    <citation type="submission" date="2015-07" db="EMBL/GenBank/DDBJ databases">
        <title>MeaNS - Measles Nucleotide Surveillance Program.</title>
        <authorList>
            <person name="Tran T."/>
            <person name="Druce J."/>
        </authorList>
    </citation>
    <scope>NUCLEOTIDE SEQUENCE</scope>
    <source>
        <strain evidence="1">UCB-OBI-ISO-001</strain>
        <tissue evidence="1">Gonad</tissue>
    </source>
</reference>
<organism evidence="1">
    <name type="scientific">Octopus bimaculoides</name>
    <name type="common">California two-spotted octopus</name>
    <dbReference type="NCBI Taxonomy" id="37653"/>
    <lineage>
        <taxon>Eukaryota</taxon>
        <taxon>Metazoa</taxon>
        <taxon>Spiralia</taxon>
        <taxon>Lophotrochozoa</taxon>
        <taxon>Mollusca</taxon>
        <taxon>Cephalopoda</taxon>
        <taxon>Coleoidea</taxon>
        <taxon>Octopodiformes</taxon>
        <taxon>Octopoda</taxon>
        <taxon>Incirrata</taxon>
        <taxon>Octopodidae</taxon>
        <taxon>Octopus</taxon>
    </lineage>
</organism>
<dbReference type="EMBL" id="KQ419916">
    <property type="protein sequence ID" value="KOF81984.1"/>
    <property type="molecule type" value="Genomic_DNA"/>
</dbReference>
<sequence length="100" mass="11340">MQTKLATQLIKKHSLFNKLQSLQLTISMVPFLCIVNHSNGFFCSSEVGSSITSFVFLHYLTIRSSTEHLVQSFQLQESQPPEIHSQPVLILSIKRTNKHA</sequence>
<accession>A0A0L8GYQ5</accession>